<protein>
    <submittedName>
        <fullName evidence="2">Cell division protein FtsL</fullName>
    </submittedName>
</protein>
<dbReference type="PATRIC" id="fig|1423747.3.peg.674"/>
<dbReference type="RefSeq" id="WP_025082536.1">
    <property type="nucleotide sequence ID" value="NZ_AZEX01000018.1"/>
</dbReference>
<accession>A0A0R1S586</accession>
<keyword evidence="2" id="KW-0132">Cell division</keyword>
<evidence type="ECO:0000256" key="1">
    <source>
        <dbReference type="SAM" id="Phobius"/>
    </source>
</evidence>
<sequence>MASNTARQLVAPELIPNQQPTIHTAPNEQPNRKVALSAMEKTTLAIIGIAFFGMLVGLLTTKIAVVNAQRDLQTTSRSMTQVHARNSDLKQEIGELTSSDCLDAFAQKNGLTLNENNIRNVSK</sequence>
<gene>
    <name evidence="2" type="ORF">FC69_GL000659</name>
</gene>
<dbReference type="STRING" id="1423747.FC69_GL000659"/>
<dbReference type="Proteomes" id="UP000051264">
    <property type="component" value="Unassembled WGS sequence"/>
</dbReference>
<dbReference type="AlphaFoldDB" id="A0A0R1S586"/>
<keyword evidence="1" id="KW-1133">Transmembrane helix</keyword>
<dbReference type="GO" id="GO:0051301">
    <property type="term" value="P:cell division"/>
    <property type="evidence" value="ECO:0007669"/>
    <property type="project" value="UniProtKB-KW"/>
</dbReference>
<feature type="transmembrane region" description="Helical" evidence="1">
    <location>
        <begin position="44"/>
        <end position="65"/>
    </location>
</feature>
<keyword evidence="2" id="KW-0131">Cell cycle</keyword>
<evidence type="ECO:0000313" key="3">
    <source>
        <dbReference type="Proteomes" id="UP000051264"/>
    </source>
</evidence>
<evidence type="ECO:0000313" key="2">
    <source>
        <dbReference type="EMBL" id="KRL61443.1"/>
    </source>
</evidence>
<comment type="caution">
    <text evidence="2">The sequence shown here is derived from an EMBL/GenBank/DDBJ whole genome shotgun (WGS) entry which is preliminary data.</text>
</comment>
<organism evidence="2 3">
    <name type="scientific">Latilactobacillus fuchuensis DSM 14340 = JCM 11249</name>
    <dbReference type="NCBI Taxonomy" id="1423747"/>
    <lineage>
        <taxon>Bacteria</taxon>
        <taxon>Bacillati</taxon>
        <taxon>Bacillota</taxon>
        <taxon>Bacilli</taxon>
        <taxon>Lactobacillales</taxon>
        <taxon>Lactobacillaceae</taxon>
        <taxon>Latilactobacillus</taxon>
    </lineage>
</organism>
<name>A0A0R1S586_9LACO</name>
<dbReference type="EMBL" id="AZEX01000018">
    <property type="protein sequence ID" value="KRL61443.1"/>
    <property type="molecule type" value="Genomic_DNA"/>
</dbReference>
<reference evidence="2 3" key="1">
    <citation type="journal article" date="2015" name="Genome Announc.">
        <title>Expanding the biotechnology potential of lactobacilli through comparative genomics of 213 strains and associated genera.</title>
        <authorList>
            <person name="Sun Z."/>
            <person name="Harris H.M."/>
            <person name="McCann A."/>
            <person name="Guo C."/>
            <person name="Argimon S."/>
            <person name="Zhang W."/>
            <person name="Yang X."/>
            <person name="Jeffery I.B."/>
            <person name="Cooney J.C."/>
            <person name="Kagawa T.F."/>
            <person name="Liu W."/>
            <person name="Song Y."/>
            <person name="Salvetti E."/>
            <person name="Wrobel A."/>
            <person name="Rasinkangas P."/>
            <person name="Parkhill J."/>
            <person name="Rea M.C."/>
            <person name="O'Sullivan O."/>
            <person name="Ritari J."/>
            <person name="Douillard F.P."/>
            <person name="Paul Ross R."/>
            <person name="Yang R."/>
            <person name="Briner A.E."/>
            <person name="Felis G.E."/>
            <person name="de Vos W.M."/>
            <person name="Barrangou R."/>
            <person name="Klaenhammer T.R."/>
            <person name="Caufield P.W."/>
            <person name="Cui Y."/>
            <person name="Zhang H."/>
            <person name="O'Toole P.W."/>
        </authorList>
    </citation>
    <scope>NUCLEOTIDE SEQUENCE [LARGE SCALE GENOMIC DNA]</scope>
    <source>
        <strain evidence="2 3">DSM 14340</strain>
    </source>
</reference>
<dbReference type="eggNOG" id="COG4839">
    <property type="taxonomic scope" value="Bacteria"/>
</dbReference>
<keyword evidence="1" id="KW-0812">Transmembrane</keyword>
<proteinExistence type="predicted"/>
<keyword evidence="1" id="KW-0472">Membrane</keyword>